<dbReference type="CDD" id="cd08896">
    <property type="entry name" value="SRPBCC_CalC_Aha1-like_3"/>
    <property type="match status" value="1"/>
</dbReference>
<dbReference type="InterPro" id="IPR013538">
    <property type="entry name" value="ASHA1/2-like_C"/>
</dbReference>
<dbReference type="Pfam" id="PF08327">
    <property type="entry name" value="AHSA1"/>
    <property type="match status" value="1"/>
</dbReference>
<keyword evidence="4" id="KW-1185">Reference proteome</keyword>
<dbReference type="AlphaFoldDB" id="A0A2M9Y0E5"/>
<evidence type="ECO:0000259" key="2">
    <source>
        <dbReference type="Pfam" id="PF08327"/>
    </source>
</evidence>
<comment type="similarity">
    <text evidence="1">Belongs to the AHA1 family.</text>
</comment>
<protein>
    <submittedName>
        <fullName evidence="3">Polyketide cyclase</fullName>
    </submittedName>
</protein>
<dbReference type="RefSeq" id="WP_100791094.1">
    <property type="nucleotide sequence ID" value="NZ_NPDQ01000005.1"/>
</dbReference>
<proteinExistence type="inferred from homology"/>
<dbReference type="Proteomes" id="UP000297891">
    <property type="component" value="Unassembled WGS sequence"/>
</dbReference>
<feature type="domain" description="Activator of Hsp90 ATPase homologue 1/2-like C-terminal" evidence="2">
    <location>
        <begin position="23"/>
        <end position="155"/>
    </location>
</feature>
<dbReference type="Gene3D" id="3.30.530.20">
    <property type="match status" value="1"/>
</dbReference>
<reference evidence="3" key="1">
    <citation type="journal article" date="2019" name="PLoS Negl. Trop. Dis.">
        <title>Revisiting the worldwide diversity of Leptospira species in the environment.</title>
        <authorList>
            <person name="Vincent A.T."/>
            <person name="Schiettekatte O."/>
            <person name="Bourhy P."/>
            <person name="Veyrier F.J."/>
            <person name="Picardeau M."/>
        </authorList>
    </citation>
    <scope>NUCLEOTIDE SEQUENCE [LARGE SCALE GENOMIC DNA]</scope>
    <source>
        <strain evidence="3">201800277</strain>
    </source>
</reference>
<comment type="caution">
    <text evidence="3">The sequence shown here is derived from an EMBL/GenBank/DDBJ whole genome shotgun (WGS) entry which is preliminary data.</text>
</comment>
<name>A0A2M9Y0E5_9LEPT</name>
<dbReference type="EMBL" id="RQFP01000001">
    <property type="protein sequence ID" value="TGK95223.1"/>
    <property type="molecule type" value="Genomic_DNA"/>
</dbReference>
<sequence length="164" mass="18807">MNQESKETFNPELDLVLERIVEVPVELVWNAWTIPEQLKQWFTPVPWKTIDCRIDLKPGGEFYTMMESPEGNLFPNNGCFLEIDYLKKLVFTDSLLPGYRPSGNSFMTAFLTLEAIGTATKYKAVAKHKDPETRKQHEDMGFLEGWGTALDQLVSFTKTLPKTK</sequence>
<accession>A0A2M9Y0E5</accession>
<gene>
    <name evidence="3" type="ORF">EHQ30_00850</name>
</gene>
<dbReference type="InterPro" id="IPR023393">
    <property type="entry name" value="START-like_dom_sf"/>
</dbReference>
<organism evidence="3 4">
    <name type="scientific">Leptospira brenneri</name>
    <dbReference type="NCBI Taxonomy" id="2023182"/>
    <lineage>
        <taxon>Bacteria</taxon>
        <taxon>Pseudomonadati</taxon>
        <taxon>Spirochaetota</taxon>
        <taxon>Spirochaetia</taxon>
        <taxon>Leptospirales</taxon>
        <taxon>Leptospiraceae</taxon>
        <taxon>Leptospira</taxon>
    </lineage>
</organism>
<evidence type="ECO:0000256" key="1">
    <source>
        <dbReference type="ARBA" id="ARBA00006817"/>
    </source>
</evidence>
<evidence type="ECO:0000313" key="3">
    <source>
        <dbReference type="EMBL" id="TGK95223.1"/>
    </source>
</evidence>
<evidence type="ECO:0000313" key="4">
    <source>
        <dbReference type="Proteomes" id="UP000297891"/>
    </source>
</evidence>
<dbReference type="SUPFAM" id="SSF55961">
    <property type="entry name" value="Bet v1-like"/>
    <property type="match status" value="1"/>
</dbReference>
<dbReference type="OrthoDB" id="9805228at2"/>